<comment type="caution">
    <text evidence="7">The sequence shown here is derived from an EMBL/GenBank/DDBJ whole genome shotgun (WGS) entry which is preliminary data.</text>
</comment>
<dbReference type="Gene3D" id="3.40.50.300">
    <property type="entry name" value="P-loop containing nucleotide triphosphate hydrolases"/>
    <property type="match status" value="1"/>
</dbReference>
<proteinExistence type="predicted"/>
<dbReference type="Pfam" id="PF00271">
    <property type="entry name" value="Helicase_C"/>
    <property type="match status" value="1"/>
</dbReference>
<keyword evidence="3" id="KW-0347">Helicase</keyword>
<feature type="domain" description="Helicase C-terminal" evidence="6">
    <location>
        <begin position="104"/>
        <end position="252"/>
    </location>
</feature>
<feature type="region of interest" description="Disordered" evidence="5">
    <location>
        <begin position="277"/>
        <end position="302"/>
    </location>
</feature>
<sequence length="302" mass="33928">PGLGLLVENGPRFVAACATLPSYASGRCISEQRQQMQDNSFFNSGIGSVDWVLKRWYPNALRIRSPWLHKRHPGIQREAWLYIPGEDRKNGQKAGTGKLNLPLRIQKTIELLQKQDADLQTIIFANTPEACLAFERAAKEADIQVANVHAGVSFSERIEGLKKFGLGEVPAMICTDLGARGLDLPICHHVIQLEFAGNTISYLHRVGRATRAANKSQVTNFWGAPDIPVKDLIMKAPDMGLSGDVVSRRGNRCRFSRIRKRQRRNEFVFKRTREAAREARRRTQNKQSDWVASQDVVRSVGS</sequence>
<organism evidence="7 8">
    <name type="scientific">Effrenium voratum</name>
    <dbReference type="NCBI Taxonomy" id="2562239"/>
    <lineage>
        <taxon>Eukaryota</taxon>
        <taxon>Sar</taxon>
        <taxon>Alveolata</taxon>
        <taxon>Dinophyceae</taxon>
        <taxon>Suessiales</taxon>
        <taxon>Symbiodiniaceae</taxon>
        <taxon>Effrenium</taxon>
    </lineage>
</organism>
<dbReference type="InterPro" id="IPR001650">
    <property type="entry name" value="Helicase_C-like"/>
</dbReference>
<dbReference type="GO" id="GO:0005829">
    <property type="term" value="C:cytosol"/>
    <property type="evidence" value="ECO:0007669"/>
    <property type="project" value="TreeGrafter"/>
</dbReference>
<dbReference type="InterPro" id="IPR050079">
    <property type="entry name" value="DEAD_box_RNA_helicase"/>
</dbReference>
<dbReference type="PROSITE" id="PS51194">
    <property type="entry name" value="HELICASE_CTER"/>
    <property type="match status" value="1"/>
</dbReference>
<evidence type="ECO:0000256" key="2">
    <source>
        <dbReference type="ARBA" id="ARBA00022801"/>
    </source>
</evidence>
<dbReference type="PANTHER" id="PTHR47959:SF1">
    <property type="entry name" value="ATP-DEPENDENT RNA HELICASE DBPA"/>
    <property type="match status" value="1"/>
</dbReference>
<keyword evidence="2" id="KW-0378">Hydrolase</keyword>
<dbReference type="PANTHER" id="PTHR47959">
    <property type="entry name" value="ATP-DEPENDENT RNA HELICASE RHLE-RELATED"/>
    <property type="match status" value="1"/>
</dbReference>
<evidence type="ECO:0000259" key="6">
    <source>
        <dbReference type="PROSITE" id="PS51194"/>
    </source>
</evidence>
<dbReference type="SMART" id="SM00490">
    <property type="entry name" value="HELICc"/>
    <property type="match status" value="1"/>
</dbReference>
<dbReference type="InterPro" id="IPR027417">
    <property type="entry name" value="P-loop_NTPase"/>
</dbReference>
<keyword evidence="1" id="KW-0547">Nucleotide-binding</keyword>
<dbReference type="CDD" id="cd18787">
    <property type="entry name" value="SF2_C_DEAD"/>
    <property type="match status" value="1"/>
</dbReference>
<evidence type="ECO:0000313" key="7">
    <source>
        <dbReference type="EMBL" id="CAJ1409636.1"/>
    </source>
</evidence>
<name>A0AA36JR31_9DINO</name>
<dbReference type="EMBL" id="CAUJNA010003778">
    <property type="protein sequence ID" value="CAJ1409636.1"/>
    <property type="molecule type" value="Genomic_DNA"/>
</dbReference>
<dbReference type="Proteomes" id="UP001178507">
    <property type="component" value="Unassembled WGS sequence"/>
</dbReference>
<accession>A0AA36JR31</accession>
<evidence type="ECO:0000256" key="5">
    <source>
        <dbReference type="SAM" id="MobiDB-lite"/>
    </source>
</evidence>
<feature type="non-terminal residue" evidence="7">
    <location>
        <position position="302"/>
    </location>
</feature>
<evidence type="ECO:0000256" key="4">
    <source>
        <dbReference type="ARBA" id="ARBA00022840"/>
    </source>
</evidence>
<keyword evidence="4" id="KW-0067">ATP-binding</keyword>
<gene>
    <name evidence="7" type="ORF">EVOR1521_LOCUS30680</name>
</gene>
<reference evidence="7" key="1">
    <citation type="submission" date="2023-08" db="EMBL/GenBank/DDBJ databases">
        <authorList>
            <person name="Chen Y."/>
            <person name="Shah S."/>
            <person name="Dougan E. K."/>
            <person name="Thang M."/>
            <person name="Chan C."/>
        </authorList>
    </citation>
    <scope>NUCLEOTIDE SEQUENCE</scope>
</reference>
<dbReference type="GO" id="GO:0003724">
    <property type="term" value="F:RNA helicase activity"/>
    <property type="evidence" value="ECO:0007669"/>
    <property type="project" value="TreeGrafter"/>
</dbReference>
<dbReference type="GO" id="GO:0005524">
    <property type="term" value="F:ATP binding"/>
    <property type="evidence" value="ECO:0007669"/>
    <property type="project" value="UniProtKB-KW"/>
</dbReference>
<dbReference type="SUPFAM" id="SSF52540">
    <property type="entry name" value="P-loop containing nucleoside triphosphate hydrolases"/>
    <property type="match status" value="1"/>
</dbReference>
<dbReference type="AlphaFoldDB" id="A0AA36JR31"/>
<keyword evidence="8" id="KW-1185">Reference proteome</keyword>
<protein>
    <recommendedName>
        <fullName evidence="6">Helicase C-terminal domain-containing protein</fullName>
    </recommendedName>
</protein>
<evidence type="ECO:0000256" key="1">
    <source>
        <dbReference type="ARBA" id="ARBA00022741"/>
    </source>
</evidence>
<evidence type="ECO:0000256" key="3">
    <source>
        <dbReference type="ARBA" id="ARBA00022806"/>
    </source>
</evidence>
<dbReference type="GO" id="GO:0016787">
    <property type="term" value="F:hydrolase activity"/>
    <property type="evidence" value="ECO:0007669"/>
    <property type="project" value="UniProtKB-KW"/>
</dbReference>
<evidence type="ECO:0000313" key="8">
    <source>
        <dbReference type="Proteomes" id="UP001178507"/>
    </source>
</evidence>